<name>A0A9W2Y2C2_BETSP</name>
<proteinExistence type="predicted"/>
<gene>
    <name evidence="8" type="primary">rapgef1a</name>
</gene>
<organism evidence="7 8">
    <name type="scientific">Betta splendens</name>
    <name type="common">Siamese fighting fish</name>
    <dbReference type="NCBI Taxonomy" id="158456"/>
    <lineage>
        <taxon>Eukaryota</taxon>
        <taxon>Metazoa</taxon>
        <taxon>Chordata</taxon>
        <taxon>Craniata</taxon>
        <taxon>Vertebrata</taxon>
        <taxon>Euteleostomi</taxon>
        <taxon>Actinopterygii</taxon>
        <taxon>Neopterygii</taxon>
        <taxon>Teleostei</taxon>
        <taxon>Neoteleostei</taxon>
        <taxon>Acanthomorphata</taxon>
        <taxon>Anabantaria</taxon>
        <taxon>Anabantiformes</taxon>
        <taxon>Anabantoidei</taxon>
        <taxon>Osphronemidae</taxon>
        <taxon>Betta</taxon>
    </lineage>
</organism>
<dbReference type="InterPro" id="IPR036964">
    <property type="entry name" value="RASGEF_cat_dom_sf"/>
</dbReference>
<dbReference type="CTD" id="558635"/>
<dbReference type="GO" id="GO:0005085">
    <property type="term" value="F:guanyl-nucleotide exchange factor activity"/>
    <property type="evidence" value="ECO:0007669"/>
    <property type="project" value="UniProtKB-KW"/>
</dbReference>
<dbReference type="Gene3D" id="1.20.870.10">
    <property type="entry name" value="Son of sevenless (SoS) protein Chain: S domain 1"/>
    <property type="match status" value="1"/>
</dbReference>
<dbReference type="OrthoDB" id="25179at2759"/>
<feature type="compositionally biased region" description="Basic and acidic residues" evidence="4">
    <location>
        <begin position="208"/>
        <end position="217"/>
    </location>
</feature>
<dbReference type="GO" id="GO:0007265">
    <property type="term" value="P:Ras protein signal transduction"/>
    <property type="evidence" value="ECO:0007669"/>
    <property type="project" value="TreeGrafter"/>
</dbReference>
<dbReference type="Pfam" id="PF00618">
    <property type="entry name" value="RasGEF_N"/>
    <property type="match status" value="1"/>
</dbReference>
<dbReference type="Gene3D" id="1.10.840.10">
    <property type="entry name" value="Ras guanine-nucleotide exchange factors catalytic domain"/>
    <property type="match status" value="1"/>
</dbReference>
<sequence length="979" mass="110709">MSSRPEGKTTQFVSLTMRLKDKLHPQRIKRSEQIKHSLSNRTEPADVKLQDKTVCVLADRQRAVVNSLQYFKALVDRLGVDTLVQDQSVVGHLLGGASSRVLEAVQSLVEHHSKTISTCPARLYQSLAQLIRWTDQVVMQGVTHNNKESKASVTTVIRSVLDGVKDLVRLAAERHEATAPLSPVHSQSTEVSTKESSDWVSTATAPAGHKEQEKMEEQMVVSPPKPPIPLVHVSPPQAASPPALPPKKRLSSLGPASCRVAIVAPMRRQPEAKQHVQQESEDDECLKQFSSSADNTHCEDDPDYDFLHKDLSSSKTLPPLPPPSFLPPALPEKRCRSTTGATNSQTPSNLEHDFTHKEESFAHCDDIMDPGEAPCTKAPPPPSREKTTQFQLLLLRDIHLLIMLFTEHTKGPVLWTHKPHNSHVHYIVQSIRSSIQIIGIRCSSHFRGHRCIQSSTLVADWICSRCRGETRSETCLSLCPVHQYLEVCSSYSAPSTAMFYQRPHYNSKAQDVETTYELTHPHRNTPELPSAPLLPLKKKQQDSSKDHEETNTNQSRESSQSLQQEKEEVLLTSQQEILSRIVMKSEDEEGPDVKAATAEILLVYAAESKSSTGLVLFCEAFLLTYRSFINPKEIICKLQHRYRHLSEECEPLDPNVTRNTFHLLLRVVDGLCVIELESDLLLLLMDLVSGLLIGGELELANLLHCSILSKIEQKWQLIGSPQWHRPLAARSVAARPGTLLDFRSQDLAEQLTLLDSELFYKIELPEVLLWSKEQNEEKSPNLTEFTQHFNNVSFWVRSVIILQDKPQDREKLLLKFLKIMKHLRKLNNFNSYLSILSALDSAPLRRLDWQKNTAEALEEFGSLIDSSSSFRAYRAALAEAEPPCIPYLGLILQDLTFVHLGNPDTLMTSQGLKVNFSKRWQQFNIIDTLRSYQQIPYCLQPNDDIISFFNDFSDHLAEEALWELSLRLRPRNTPRVNHR</sequence>
<feature type="compositionally biased region" description="Pro residues" evidence="4">
    <location>
        <begin position="318"/>
        <end position="330"/>
    </location>
</feature>
<dbReference type="GO" id="GO:0005886">
    <property type="term" value="C:plasma membrane"/>
    <property type="evidence" value="ECO:0007669"/>
    <property type="project" value="TreeGrafter"/>
</dbReference>
<feature type="compositionally biased region" description="Low complexity" evidence="4">
    <location>
        <begin position="554"/>
        <end position="563"/>
    </location>
</feature>
<dbReference type="SMART" id="SM00229">
    <property type="entry name" value="RasGEFN"/>
    <property type="match status" value="1"/>
</dbReference>
<feature type="domain" description="N-terminal Ras-GEF" evidence="6">
    <location>
        <begin position="589"/>
        <end position="715"/>
    </location>
</feature>
<feature type="region of interest" description="Disordered" evidence="4">
    <location>
        <begin position="292"/>
        <end position="350"/>
    </location>
</feature>
<evidence type="ECO:0000256" key="2">
    <source>
        <dbReference type="ARBA" id="ARBA00083313"/>
    </source>
</evidence>
<feature type="compositionally biased region" description="Basic and acidic residues" evidence="4">
    <location>
        <begin position="539"/>
        <end position="550"/>
    </location>
</feature>
<dbReference type="InterPro" id="IPR008937">
    <property type="entry name" value="Ras-like_GEF"/>
</dbReference>
<accession>A0A9W2Y2C2</accession>
<dbReference type="CDD" id="cd00155">
    <property type="entry name" value="RasGEF"/>
    <property type="match status" value="1"/>
</dbReference>
<protein>
    <recommendedName>
        <fullName evidence="2">CRK SH3-binding GNRP</fullName>
    </recommendedName>
</protein>
<dbReference type="GeneID" id="114863034"/>
<evidence type="ECO:0000313" key="8">
    <source>
        <dbReference type="RefSeq" id="XP_055368005.1"/>
    </source>
</evidence>
<reference evidence="8" key="1">
    <citation type="submission" date="2025-08" db="UniProtKB">
        <authorList>
            <consortium name="RefSeq"/>
        </authorList>
    </citation>
    <scope>IDENTIFICATION</scope>
</reference>
<evidence type="ECO:0000313" key="7">
    <source>
        <dbReference type="Proteomes" id="UP000515150"/>
    </source>
</evidence>
<dbReference type="RefSeq" id="XP_055368005.1">
    <property type="nucleotide sequence ID" value="XM_055512030.1"/>
</dbReference>
<dbReference type="InterPro" id="IPR023578">
    <property type="entry name" value="Ras_GEF_dom_sf"/>
</dbReference>
<evidence type="ECO:0000259" key="6">
    <source>
        <dbReference type="PROSITE" id="PS50212"/>
    </source>
</evidence>
<feature type="region of interest" description="Disordered" evidence="4">
    <location>
        <begin position="177"/>
        <end position="252"/>
    </location>
</feature>
<dbReference type="SUPFAM" id="SSF48366">
    <property type="entry name" value="Ras GEF"/>
    <property type="match status" value="1"/>
</dbReference>
<feature type="compositionally biased region" description="Polar residues" evidence="4">
    <location>
        <begin position="337"/>
        <end position="349"/>
    </location>
</feature>
<dbReference type="InterPro" id="IPR019804">
    <property type="entry name" value="Ras_G-nucl-exch_fac_CS"/>
</dbReference>
<dbReference type="PROSITE" id="PS00720">
    <property type="entry name" value="RASGEF"/>
    <property type="match status" value="1"/>
</dbReference>
<dbReference type="InterPro" id="IPR001895">
    <property type="entry name" value="RASGEF_cat_dom"/>
</dbReference>
<dbReference type="PANTHER" id="PTHR23113:SF224">
    <property type="entry name" value="RAP GUANINE NUCLEOTIDE EXCHANGE FACTOR 1"/>
    <property type="match status" value="1"/>
</dbReference>
<dbReference type="Proteomes" id="UP000515150">
    <property type="component" value="Chromosome 9"/>
</dbReference>
<dbReference type="PROSITE" id="PS50009">
    <property type="entry name" value="RASGEF_CAT"/>
    <property type="match status" value="1"/>
</dbReference>
<dbReference type="AlphaFoldDB" id="A0A9W2Y2C2"/>
<evidence type="ECO:0000256" key="3">
    <source>
        <dbReference type="PROSITE-ProRule" id="PRU00168"/>
    </source>
</evidence>
<dbReference type="Pfam" id="PF00617">
    <property type="entry name" value="RasGEF"/>
    <property type="match status" value="1"/>
</dbReference>
<dbReference type="FunFam" id="1.10.840.10:FF:000009">
    <property type="entry name" value="rap guanine nucleotide exchange factor 1"/>
    <property type="match status" value="1"/>
</dbReference>
<keyword evidence="1 3" id="KW-0344">Guanine-nucleotide releasing factor</keyword>
<dbReference type="PROSITE" id="PS50212">
    <property type="entry name" value="RASGEF_NTER"/>
    <property type="match status" value="1"/>
</dbReference>
<evidence type="ECO:0000256" key="1">
    <source>
        <dbReference type="ARBA" id="ARBA00022658"/>
    </source>
</evidence>
<dbReference type="KEGG" id="bspl:114863034"/>
<feature type="domain" description="Ras-GEF" evidence="5">
    <location>
        <begin position="743"/>
        <end position="971"/>
    </location>
</feature>
<dbReference type="SMART" id="SM00147">
    <property type="entry name" value="RasGEF"/>
    <property type="match status" value="1"/>
</dbReference>
<dbReference type="PANTHER" id="PTHR23113">
    <property type="entry name" value="GUANINE NUCLEOTIDE EXCHANGE FACTOR"/>
    <property type="match status" value="1"/>
</dbReference>
<keyword evidence="7" id="KW-1185">Reference proteome</keyword>
<evidence type="ECO:0000259" key="5">
    <source>
        <dbReference type="PROSITE" id="PS50009"/>
    </source>
</evidence>
<feature type="region of interest" description="Disordered" evidence="4">
    <location>
        <begin position="520"/>
        <end position="566"/>
    </location>
</feature>
<evidence type="ECO:0000256" key="4">
    <source>
        <dbReference type="SAM" id="MobiDB-lite"/>
    </source>
</evidence>
<dbReference type="InterPro" id="IPR000651">
    <property type="entry name" value="Ras-like_Gua-exchang_fac_N"/>
</dbReference>